<keyword evidence="2" id="KW-1185">Reference proteome</keyword>
<protein>
    <submittedName>
        <fullName evidence="1">Uncharacterized protein</fullName>
    </submittedName>
</protein>
<name>A0ACB9ZYY7_CATRO</name>
<reference evidence="2" key="1">
    <citation type="journal article" date="2023" name="Nat. Plants">
        <title>Single-cell RNA sequencing provides a high-resolution roadmap for understanding the multicellular compartmentation of specialized metabolism.</title>
        <authorList>
            <person name="Sun S."/>
            <person name="Shen X."/>
            <person name="Li Y."/>
            <person name="Li Y."/>
            <person name="Wang S."/>
            <person name="Li R."/>
            <person name="Zhang H."/>
            <person name="Shen G."/>
            <person name="Guo B."/>
            <person name="Wei J."/>
            <person name="Xu J."/>
            <person name="St-Pierre B."/>
            <person name="Chen S."/>
            <person name="Sun C."/>
        </authorList>
    </citation>
    <scope>NUCLEOTIDE SEQUENCE [LARGE SCALE GENOMIC DNA]</scope>
</reference>
<organism evidence="1 2">
    <name type="scientific">Catharanthus roseus</name>
    <name type="common">Madagascar periwinkle</name>
    <name type="synonym">Vinca rosea</name>
    <dbReference type="NCBI Taxonomy" id="4058"/>
    <lineage>
        <taxon>Eukaryota</taxon>
        <taxon>Viridiplantae</taxon>
        <taxon>Streptophyta</taxon>
        <taxon>Embryophyta</taxon>
        <taxon>Tracheophyta</taxon>
        <taxon>Spermatophyta</taxon>
        <taxon>Magnoliopsida</taxon>
        <taxon>eudicotyledons</taxon>
        <taxon>Gunneridae</taxon>
        <taxon>Pentapetalae</taxon>
        <taxon>asterids</taxon>
        <taxon>lamiids</taxon>
        <taxon>Gentianales</taxon>
        <taxon>Apocynaceae</taxon>
        <taxon>Rauvolfioideae</taxon>
        <taxon>Vinceae</taxon>
        <taxon>Catharanthinae</taxon>
        <taxon>Catharanthus</taxon>
    </lineage>
</organism>
<gene>
    <name evidence="1" type="ORF">M9H77_30713</name>
</gene>
<comment type="caution">
    <text evidence="1">The sequence shown here is derived from an EMBL/GenBank/DDBJ whole genome shotgun (WGS) entry which is preliminary data.</text>
</comment>
<accession>A0ACB9ZYY7</accession>
<evidence type="ECO:0000313" key="2">
    <source>
        <dbReference type="Proteomes" id="UP001060085"/>
    </source>
</evidence>
<sequence length="161" mass="18537">MPINLSTCILQRRHSRAAQWKSQPQQYTQGTQPKKNSKQRVTAQYNQQKPKQKLNAKELECTGISTRRVNRGLGSNLKAILLPEKRNSLQSSLRDFKNRAPRNNEPTPSNDKNRKQLLEMSSQSSLNLLVPFLSPEKKRMKKIQSSALGLGRERKRMKKKS</sequence>
<proteinExistence type="predicted"/>
<evidence type="ECO:0000313" key="1">
    <source>
        <dbReference type="EMBL" id="KAI5653526.1"/>
    </source>
</evidence>
<dbReference type="Proteomes" id="UP001060085">
    <property type="component" value="Linkage Group LG07"/>
</dbReference>
<dbReference type="EMBL" id="CM044707">
    <property type="protein sequence ID" value="KAI5653526.1"/>
    <property type="molecule type" value="Genomic_DNA"/>
</dbReference>